<name>A0A8I3A6P6_9AGAM</name>
<dbReference type="InterPro" id="IPR011032">
    <property type="entry name" value="GroES-like_sf"/>
</dbReference>
<feature type="domain" description="Oxidoreductase N-terminal" evidence="1">
    <location>
        <begin position="8"/>
        <end position="86"/>
    </location>
</feature>
<dbReference type="Proteomes" id="UP000683000">
    <property type="component" value="Unassembled WGS sequence"/>
</dbReference>
<evidence type="ECO:0000313" key="2">
    <source>
        <dbReference type="EMBL" id="KAG6373471.1"/>
    </source>
</evidence>
<proteinExistence type="predicted"/>
<dbReference type="Gene3D" id="3.90.180.10">
    <property type="entry name" value="Medium-chain alcohol dehydrogenases, catalytic domain"/>
    <property type="match status" value="1"/>
</dbReference>
<comment type="caution">
    <text evidence="2">The sequence shown here is derived from an EMBL/GenBank/DDBJ whole genome shotgun (WGS) entry which is preliminary data.</text>
</comment>
<dbReference type="SUPFAM" id="SSF50129">
    <property type="entry name" value="GroES-like"/>
    <property type="match status" value="1"/>
</dbReference>
<keyword evidence="3" id="KW-1185">Reference proteome</keyword>
<dbReference type="OrthoDB" id="809632at2759"/>
<organism evidence="2 3">
    <name type="scientific">Boletus reticuloceps</name>
    <dbReference type="NCBI Taxonomy" id="495285"/>
    <lineage>
        <taxon>Eukaryota</taxon>
        <taxon>Fungi</taxon>
        <taxon>Dikarya</taxon>
        <taxon>Basidiomycota</taxon>
        <taxon>Agaricomycotina</taxon>
        <taxon>Agaricomycetes</taxon>
        <taxon>Agaricomycetidae</taxon>
        <taxon>Boletales</taxon>
        <taxon>Boletineae</taxon>
        <taxon>Boletaceae</taxon>
        <taxon>Boletoideae</taxon>
        <taxon>Boletus</taxon>
    </lineage>
</organism>
<dbReference type="AlphaFoldDB" id="A0A8I3A6P6"/>
<dbReference type="EMBL" id="JAGFBS010000022">
    <property type="protein sequence ID" value="KAG6373471.1"/>
    <property type="molecule type" value="Genomic_DNA"/>
</dbReference>
<dbReference type="Pfam" id="PF16884">
    <property type="entry name" value="ADH_N_2"/>
    <property type="match status" value="1"/>
</dbReference>
<evidence type="ECO:0000259" key="1">
    <source>
        <dbReference type="Pfam" id="PF16884"/>
    </source>
</evidence>
<reference evidence="2" key="1">
    <citation type="submission" date="2021-03" db="EMBL/GenBank/DDBJ databases">
        <title>Evolutionary innovations through gain and loss of genes in the ectomycorrhizal Boletales.</title>
        <authorList>
            <person name="Wu G."/>
            <person name="Miyauchi S."/>
            <person name="Morin E."/>
            <person name="Yang Z.-L."/>
            <person name="Xu J."/>
            <person name="Martin F.M."/>
        </authorList>
    </citation>
    <scope>NUCLEOTIDE SEQUENCE</scope>
    <source>
        <strain evidence="2">BR01</strain>
    </source>
</reference>
<accession>A0A8I3A6P6</accession>
<evidence type="ECO:0000313" key="3">
    <source>
        <dbReference type="Proteomes" id="UP000683000"/>
    </source>
</evidence>
<sequence length="115" mass="12691">MSSSSFTRIVLRERPEAEIHPGTFEIQTVSKDVLKAGAGEVVVQVTCISLDPAMRGWLKDRRSYVPPVQIGEVMRALGLGIVVEAGREVGSPKGMWYPVHLVRMAPLLQVLPLHF</sequence>
<gene>
    <name evidence="2" type="ORF">JVT61DRAFT_6624</name>
</gene>
<dbReference type="InterPro" id="IPR041694">
    <property type="entry name" value="ADH_N_2"/>
</dbReference>
<protein>
    <submittedName>
        <fullName evidence="2">Oxidoreductase zinc-binding protein</fullName>
    </submittedName>
</protein>